<feature type="domain" description="Thioester reductase (TE)" evidence="11">
    <location>
        <begin position="20"/>
        <end position="291"/>
    </location>
</feature>
<dbReference type="GO" id="GO:0016020">
    <property type="term" value="C:membrane"/>
    <property type="evidence" value="ECO:0007669"/>
    <property type="project" value="UniProtKB-SubCell"/>
</dbReference>
<comment type="function">
    <text evidence="9">Catalyzes the reduction of fatty acyl-CoA to fatty alcohols.</text>
</comment>
<evidence type="ECO:0000256" key="1">
    <source>
        <dbReference type="ARBA" id="ARBA00004141"/>
    </source>
</evidence>
<evidence type="ECO:0000259" key="11">
    <source>
        <dbReference type="Pfam" id="PF07993"/>
    </source>
</evidence>
<reference evidence="12" key="1">
    <citation type="journal article" date="2012" name="Mar. Biotechnol.">
        <title>Molecular and Functional Analysis of Three Fatty Acyl-CoA Reductases with Distinct Substrate Specificities in Copepod Calanus finmarchicus.</title>
        <authorList>
            <person name="Teerawanichpan P."/>
            <person name="Qiu X."/>
        </authorList>
    </citation>
    <scope>NUCLEOTIDE SEQUENCE</scope>
</reference>
<dbReference type="Pfam" id="PF07993">
    <property type="entry name" value="NAD_binding_4"/>
    <property type="match status" value="1"/>
</dbReference>
<keyword evidence="3 9" id="KW-0444">Lipid biosynthesis</keyword>
<evidence type="ECO:0000256" key="5">
    <source>
        <dbReference type="ARBA" id="ARBA00022989"/>
    </source>
</evidence>
<comment type="subcellular location">
    <subcellularLocation>
        <location evidence="1">Membrane</location>
        <topology evidence="1">Multi-pass membrane protein</topology>
    </subcellularLocation>
</comment>
<dbReference type="FunFam" id="3.40.50.720:FF:000143">
    <property type="entry name" value="Fatty acyl-CoA reductase"/>
    <property type="match status" value="1"/>
</dbReference>
<dbReference type="AlphaFoldDB" id="G3KIJ8"/>
<evidence type="ECO:0000256" key="2">
    <source>
        <dbReference type="ARBA" id="ARBA00005928"/>
    </source>
</evidence>
<comment type="similarity">
    <text evidence="2 9">Belongs to the fatty acyl-CoA reductase family.</text>
</comment>
<dbReference type="InterPro" id="IPR026055">
    <property type="entry name" value="FAR"/>
</dbReference>
<dbReference type="GO" id="GO:0005777">
    <property type="term" value="C:peroxisome"/>
    <property type="evidence" value="ECO:0007669"/>
    <property type="project" value="TreeGrafter"/>
</dbReference>
<accession>G3KIJ8</accession>
<feature type="non-terminal residue" evidence="12">
    <location>
        <position position="467"/>
    </location>
</feature>
<evidence type="ECO:0000256" key="6">
    <source>
        <dbReference type="ARBA" id="ARBA00023098"/>
    </source>
</evidence>
<evidence type="ECO:0000313" key="12">
    <source>
        <dbReference type="EMBL" id="AEO89345.1"/>
    </source>
</evidence>
<comment type="catalytic activity">
    <reaction evidence="8 9">
        <text>a long-chain fatty acyl-CoA + 2 NADPH + 2 H(+) = a long-chain primary fatty alcohol + 2 NADP(+) + CoA</text>
        <dbReference type="Rhea" id="RHEA:52716"/>
        <dbReference type="ChEBI" id="CHEBI:15378"/>
        <dbReference type="ChEBI" id="CHEBI:57287"/>
        <dbReference type="ChEBI" id="CHEBI:57783"/>
        <dbReference type="ChEBI" id="CHEBI:58349"/>
        <dbReference type="ChEBI" id="CHEBI:77396"/>
        <dbReference type="ChEBI" id="CHEBI:83139"/>
        <dbReference type="EC" id="1.2.1.84"/>
    </reaction>
</comment>
<dbReference type="SUPFAM" id="SSF51735">
    <property type="entry name" value="NAD(P)-binding Rossmann-fold domains"/>
    <property type="match status" value="1"/>
</dbReference>
<dbReference type="GO" id="GO:0102965">
    <property type="term" value="F:alcohol-forming long-chain fatty acyl-CoA reductase activity"/>
    <property type="evidence" value="ECO:0007669"/>
    <property type="project" value="UniProtKB-EC"/>
</dbReference>
<dbReference type="Gene3D" id="3.40.50.720">
    <property type="entry name" value="NAD(P)-binding Rossmann-like Domain"/>
    <property type="match status" value="1"/>
</dbReference>
<evidence type="ECO:0000256" key="7">
    <source>
        <dbReference type="ARBA" id="ARBA00023136"/>
    </source>
</evidence>
<dbReference type="PANTHER" id="PTHR11011">
    <property type="entry name" value="MALE STERILITY PROTEIN 2-RELATED"/>
    <property type="match status" value="1"/>
</dbReference>
<evidence type="ECO:0000256" key="3">
    <source>
        <dbReference type="ARBA" id="ARBA00022516"/>
    </source>
</evidence>
<dbReference type="InterPro" id="IPR033640">
    <property type="entry name" value="FAR_C"/>
</dbReference>
<dbReference type="Pfam" id="PF03015">
    <property type="entry name" value="Sterile"/>
    <property type="match status" value="1"/>
</dbReference>
<keyword evidence="5" id="KW-1133">Transmembrane helix</keyword>
<dbReference type="PANTHER" id="PTHR11011:SF116">
    <property type="entry name" value="FATTY ACYL-COA REDUCTASE CG5065-RELATED"/>
    <property type="match status" value="1"/>
</dbReference>
<evidence type="ECO:0000256" key="8">
    <source>
        <dbReference type="ARBA" id="ARBA00052530"/>
    </source>
</evidence>
<dbReference type="InterPro" id="IPR013120">
    <property type="entry name" value="FAR_NAD-bd"/>
</dbReference>
<evidence type="ECO:0000256" key="9">
    <source>
        <dbReference type="RuleBase" id="RU363097"/>
    </source>
</evidence>
<dbReference type="GO" id="GO:0035336">
    <property type="term" value="P:long-chain fatty-acyl-CoA metabolic process"/>
    <property type="evidence" value="ECO:0007669"/>
    <property type="project" value="TreeGrafter"/>
</dbReference>
<keyword evidence="9" id="KW-0521">NADP</keyword>
<evidence type="ECO:0000256" key="4">
    <source>
        <dbReference type="ARBA" id="ARBA00022692"/>
    </source>
</evidence>
<name>G3KIJ8_CALFI</name>
<sequence>MEVNNNSPVVQFYDNKTVFITGATGFMGKVLVEKLLRSTNILKLLLLIRPKKGVQTEQRLQTLLSSSVFDRVREIDPALLEKVEVVNGDITEDNLGIDEEAERILTESVNVVFHCAATVRFDEDLTKSVAMNVSAVLAIIDLAKKTKKLEALVDVSTAYCNCDLKNIDEIIYPPPGNPRGLVDCCKWMDSEKLDGPEMTKIMIGNRPNTYTFTKALAEAVLHTEGASLPLAIIRPSIVTAAWKEPFPGWVDNFNGATGVLAGAGAGLMRTLYCKRSCVADMVPVDVCINLMCVLGWKAASQPASTTPVYNCTSGGINPITWGQVEAWGLQTLVDNPYQDVFWYPGGSYKENWYLNRFFQLLFHYGPAHCVDLLCRLSGRKPFLVKISNMMQKSTKALEPFTTNSWNWSNNNVVKLEGELTVEDRAVFGFDIKTDFDWKEYLAIYVQGIRKFLFKSDPSTLPGSRRYM</sequence>
<proteinExistence type="evidence at transcript level"/>
<organism evidence="12">
    <name type="scientific">Calanus finmarchicus</name>
    <name type="common">Calanus tonsus</name>
    <dbReference type="NCBI Taxonomy" id="6837"/>
    <lineage>
        <taxon>Eukaryota</taxon>
        <taxon>Metazoa</taxon>
        <taxon>Ecdysozoa</taxon>
        <taxon>Arthropoda</taxon>
        <taxon>Crustacea</taxon>
        <taxon>Multicrustacea</taxon>
        <taxon>Hexanauplia</taxon>
        <taxon>Copepoda</taxon>
        <taxon>Calanoida</taxon>
        <taxon>Calanidae</taxon>
        <taxon>Calanus</taxon>
    </lineage>
</organism>
<dbReference type="CDD" id="cd09071">
    <property type="entry name" value="FAR_C"/>
    <property type="match status" value="1"/>
</dbReference>
<protein>
    <recommendedName>
        <fullName evidence="9">Fatty acyl-CoA reductase</fullName>
        <ecNumber evidence="9">1.2.1.84</ecNumber>
    </recommendedName>
</protein>
<dbReference type="InterPro" id="IPR036291">
    <property type="entry name" value="NAD(P)-bd_dom_sf"/>
</dbReference>
<feature type="domain" description="Fatty acyl-CoA reductase C-terminal" evidence="10">
    <location>
        <begin position="362"/>
        <end position="454"/>
    </location>
</feature>
<keyword evidence="6 9" id="KW-0443">Lipid metabolism</keyword>
<keyword evidence="4" id="KW-0812">Transmembrane</keyword>
<keyword evidence="7" id="KW-0472">Membrane</keyword>
<keyword evidence="9" id="KW-0560">Oxidoreductase</keyword>
<dbReference type="EMBL" id="JN243755">
    <property type="protein sequence ID" value="AEO89345.1"/>
    <property type="molecule type" value="mRNA"/>
</dbReference>
<dbReference type="CDD" id="cd05236">
    <property type="entry name" value="FAR-N_SDR_e"/>
    <property type="match status" value="1"/>
</dbReference>
<dbReference type="EC" id="1.2.1.84" evidence="9"/>
<evidence type="ECO:0000259" key="10">
    <source>
        <dbReference type="Pfam" id="PF03015"/>
    </source>
</evidence>
<dbReference type="GO" id="GO:0080019">
    <property type="term" value="F:alcohol-forming very long-chain fatty acyl-CoA reductase activity"/>
    <property type="evidence" value="ECO:0007669"/>
    <property type="project" value="InterPro"/>
</dbReference>